<dbReference type="SUPFAM" id="SSF52096">
    <property type="entry name" value="ClpP/crotonase"/>
    <property type="match status" value="2"/>
</dbReference>
<dbReference type="PROSITE" id="PS50989">
    <property type="entry name" value="COA_CT_CTER"/>
    <property type="match status" value="1"/>
</dbReference>
<gene>
    <name evidence="4" type="ORF">B4U37_09420</name>
</gene>
<dbReference type="Pfam" id="PF01039">
    <property type="entry name" value="Carboxyl_trans"/>
    <property type="match status" value="1"/>
</dbReference>
<dbReference type="Gene3D" id="3.90.226.10">
    <property type="entry name" value="2-enoyl-CoA Hydratase, Chain A, domain 1"/>
    <property type="match status" value="2"/>
</dbReference>
<dbReference type="InterPro" id="IPR029045">
    <property type="entry name" value="ClpP/crotonase-like_dom_sf"/>
</dbReference>
<evidence type="ECO:0000259" key="2">
    <source>
        <dbReference type="PROSITE" id="PS50980"/>
    </source>
</evidence>
<protein>
    <submittedName>
        <fullName evidence="4">Carboxylase</fullName>
    </submittedName>
</protein>
<dbReference type="PROSITE" id="PS50980">
    <property type="entry name" value="COA_CT_NTER"/>
    <property type="match status" value="1"/>
</dbReference>
<evidence type="ECO:0000256" key="1">
    <source>
        <dbReference type="SAM" id="Coils"/>
    </source>
</evidence>
<accession>A0ABN4ZD80</accession>
<dbReference type="Proteomes" id="UP000195573">
    <property type="component" value="Chromosome"/>
</dbReference>
<dbReference type="InterPro" id="IPR045190">
    <property type="entry name" value="MCCB/AccD1-like"/>
</dbReference>
<dbReference type="GeneID" id="96738640"/>
<dbReference type="EMBL" id="CP020880">
    <property type="protein sequence ID" value="ART76245.1"/>
    <property type="molecule type" value="Genomic_DNA"/>
</dbReference>
<keyword evidence="1" id="KW-0175">Coiled coil</keyword>
<evidence type="ECO:0000313" key="5">
    <source>
        <dbReference type="Proteomes" id="UP000195573"/>
    </source>
</evidence>
<feature type="coiled-coil region" evidence="1">
    <location>
        <begin position="438"/>
        <end position="465"/>
    </location>
</feature>
<dbReference type="InterPro" id="IPR011762">
    <property type="entry name" value="COA_CT_N"/>
</dbReference>
<dbReference type="RefSeq" id="WP_088018038.1">
    <property type="nucleotide sequence ID" value="NZ_CP020880.1"/>
</dbReference>
<feature type="domain" description="CoA carboxyltransferase C-terminal" evidence="3">
    <location>
        <begin position="262"/>
        <end position="514"/>
    </location>
</feature>
<name>A0ABN4ZD80_9BACI</name>
<reference evidence="4 5" key="1">
    <citation type="submission" date="2017-04" db="EMBL/GenBank/DDBJ databases">
        <title>Complete Genome Sequence of the Bacillus horikoshii 20a strain from Cuatro Cienegas, Coahuila, Mexico.</title>
        <authorList>
            <person name="Zarza E."/>
            <person name="Alcaraz L.D."/>
            <person name="Aguilar-Salinas B."/>
            <person name="Islas A."/>
            <person name="Olmedo-Alvarez G."/>
        </authorList>
    </citation>
    <scope>NUCLEOTIDE SEQUENCE [LARGE SCALE GENOMIC DNA]</scope>
    <source>
        <strain evidence="4 5">20a</strain>
    </source>
</reference>
<feature type="domain" description="CoA carboxyltransferase N-terminal" evidence="2">
    <location>
        <begin position="5"/>
        <end position="257"/>
    </location>
</feature>
<sequence length="514" mass="56535">MIKTTNDLEQEFQETVETIKKGGSEKYHEKLKEQNKLFVRDRLALLFDNGQYEEDGLFANNKAKGLPADGVVTAIGKINGQTVCVMANDSTVKAGSWGARTVEKIIRIQETAEKLMVPILYLVDSAGARITDQLDMFPNRRGAGKIFYNQVKLSGMVPQICLLFGPSAAGGAYIPAFCDIVVMVDGNASMYLGSPRMAEKVIGEKVTLEEMGGARMHCSVSGCGDVLAATEEEAIQQARKYLEYFPGSYQEKSKEMDPVSPKEGKELTDIIPVNQNAPFDMYEAIDQLIDANSFFEIKKLFAPELITGFARMDGKVVGIIANQPKVKGGVLFVDSADKGAKFIQLCDAYHIPLLFLADVPGFMIGTKVERAGIIRHGAKLIAAMSSATVPKISVVVRKAYGAGLYAMAGPAFEPDCCIALPTAQIAVMGPEAAVNAVYSNKINEIEDQKERIAFVQEKHQEYKEHIDIYKLASEMIVDDIVPAKDLRSVLISRFHYYSSKQMTFSHRKHPVYPV</sequence>
<organism evidence="4 5">
    <name type="scientific">Sutcliffiella horikoshii</name>
    <dbReference type="NCBI Taxonomy" id="79883"/>
    <lineage>
        <taxon>Bacteria</taxon>
        <taxon>Bacillati</taxon>
        <taxon>Bacillota</taxon>
        <taxon>Bacilli</taxon>
        <taxon>Bacillales</taxon>
        <taxon>Bacillaceae</taxon>
        <taxon>Sutcliffiella</taxon>
    </lineage>
</organism>
<evidence type="ECO:0000313" key="4">
    <source>
        <dbReference type="EMBL" id="ART76245.1"/>
    </source>
</evidence>
<dbReference type="InterPro" id="IPR034733">
    <property type="entry name" value="AcCoA_carboxyl_beta"/>
</dbReference>
<proteinExistence type="predicted"/>
<evidence type="ECO:0000259" key="3">
    <source>
        <dbReference type="PROSITE" id="PS50989"/>
    </source>
</evidence>
<dbReference type="InterPro" id="IPR011763">
    <property type="entry name" value="COA_CT_C"/>
</dbReference>
<keyword evidence="5" id="KW-1185">Reference proteome</keyword>
<dbReference type="PANTHER" id="PTHR22855">
    <property type="entry name" value="ACETYL, PROPIONYL, PYRUVATE, AND GLUTACONYL CARBOXYLASE-RELATED"/>
    <property type="match status" value="1"/>
</dbReference>
<dbReference type="PANTHER" id="PTHR22855:SF13">
    <property type="entry name" value="METHYLCROTONOYL-COA CARBOXYLASE BETA CHAIN, MITOCHONDRIAL"/>
    <property type="match status" value="1"/>
</dbReference>